<dbReference type="EMBL" id="JAROKS010000025">
    <property type="protein sequence ID" value="KAK1785801.1"/>
    <property type="molecule type" value="Genomic_DNA"/>
</dbReference>
<gene>
    <name evidence="1" type="ORF">P4O66_003175</name>
</gene>
<dbReference type="AlphaFoldDB" id="A0AAD8YTS5"/>
<accession>A0AAD8YTS5</accession>
<sequence length="187" mass="20307">MFTIPRIWPVSVPGVENTACPVPMPKHLDLSDLPLLITPELSDRLWAIASALLDHQPGSVPSVKPVPVSGAEVIALPVLVPGAKDATQPDPVPGMEDAALSYANDAVQKLPEAQRTDSINMDNQKRRPMIPSPLTDAVPLNTPPLPLDMDSDMVYQLSSVFVTTARLCILPLPPRHNYLDIRSCRNN</sequence>
<comment type="caution">
    <text evidence="1">The sequence shown here is derived from an EMBL/GenBank/DDBJ whole genome shotgun (WGS) entry which is preliminary data.</text>
</comment>
<name>A0AAD8YTS5_9TELE</name>
<protein>
    <submittedName>
        <fullName evidence="1">Uncharacterized protein</fullName>
    </submittedName>
</protein>
<reference evidence="1" key="1">
    <citation type="submission" date="2023-03" db="EMBL/GenBank/DDBJ databases">
        <title>Electrophorus voltai genome.</title>
        <authorList>
            <person name="Bian C."/>
        </authorList>
    </citation>
    <scope>NUCLEOTIDE SEQUENCE</scope>
    <source>
        <strain evidence="1">CB-2022</strain>
        <tissue evidence="1">Muscle</tissue>
    </source>
</reference>
<organism evidence="1 2">
    <name type="scientific">Electrophorus voltai</name>
    <dbReference type="NCBI Taxonomy" id="2609070"/>
    <lineage>
        <taxon>Eukaryota</taxon>
        <taxon>Metazoa</taxon>
        <taxon>Chordata</taxon>
        <taxon>Craniata</taxon>
        <taxon>Vertebrata</taxon>
        <taxon>Euteleostomi</taxon>
        <taxon>Actinopterygii</taxon>
        <taxon>Neopterygii</taxon>
        <taxon>Teleostei</taxon>
        <taxon>Ostariophysi</taxon>
        <taxon>Gymnotiformes</taxon>
        <taxon>Gymnotoidei</taxon>
        <taxon>Gymnotidae</taxon>
        <taxon>Electrophorus</taxon>
    </lineage>
</organism>
<evidence type="ECO:0000313" key="2">
    <source>
        <dbReference type="Proteomes" id="UP001239994"/>
    </source>
</evidence>
<dbReference type="Proteomes" id="UP001239994">
    <property type="component" value="Unassembled WGS sequence"/>
</dbReference>
<proteinExistence type="predicted"/>
<keyword evidence="2" id="KW-1185">Reference proteome</keyword>
<evidence type="ECO:0000313" key="1">
    <source>
        <dbReference type="EMBL" id="KAK1785801.1"/>
    </source>
</evidence>